<reference evidence="7 8" key="1">
    <citation type="submission" date="2016-03" db="EMBL/GenBank/DDBJ databases">
        <authorList>
            <person name="Ploux O."/>
        </authorList>
    </citation>
    <scope>NUCLEOTIDE SEQUENCE [LARGE SCALE GENOMIC DNA]</scope>
    <source>
        <strain evidence="7 8">UAMH 11012</strain>
    </source>
</reference>
<evidence type="ECO:0000313" key="8">
    <source>
        <dbReference type="Proteomes" id="UP000184330"/>
    </source>
</evidence>
<dbReference type="InterPro" id="IPR050641">
    <property type="entry name" value="RIFMO-like"/>
</dbReference>
<dbReference type="GO" id="GO:0016709">
    <property type="term" value="F:oxidoreductase activity, acting on paired donors, with incorporation or reduction of molecular oxygen, NAD(P)H as one donor, and incorporation of one atom of oxygen"/>
    <property type="evidence" value="ECO:0007669"/>
    <property type="project" value="UniProtKB-ARBA"/>
</dbReference>
<dbReference type="Pfam" id="PF01494">
    <property type="entry name" value="FAD_binding_3"/>
    <property type="match status" value="1"/>
</dbReference>
<keyword evidence="3" id="KW-0285">Flavoprotein</keyword>
<evidence type="ECO:0000256" key="2">
    <source>
        <dbReference type="ARBA" id="ARBA00007801"/>
    </source>
</evidence>
<evidence type="ECO:0000256" key="3">
    <source>
        <dbReference type="ARBA" id="ARBA00022630"/>
    </source>
</evidence>
<sequence length="617" mass="68051">MSEIRVPVIVVGGGGCGLVSSTMLSNMGIEHVLVEAHTGTSHLPKASYLNQRTAEILDQHGLWKRIASVGCPPELMKNYRFITSLGGDDPCDAFVIDTLPCYGCNNDGPEVDTNFLTYQRDSPCRPCNLPQIVLEPILKEEAEQRNPGKILFNHRMVAFKEYEDYVVVEVINGATGDRIKYLADYMIAADGGKTVGPSLGISYAGERNLADTTSLHIKADLSNYWTDGDLMCWIVGVQDEDDISMGSTNSLFSAEWSTIVMNGPTWGKKSEEWAFHLGQGKKQLPVELLTEDILKANIRRITKIPDLDIEILKISRWQIDGVHATQFQTKRIFLAGDAAHRHPPITGLGLNTAIGDAHNITWKLAAAVKGSLPPSLLQTYEMERMVVGKRVVDWALFAFMNIRAIDTAFGFLPGGKDVLPTNRKILQQLVSNTFSGETRRAAIRYAVKSQRVETAAHDLEIGSIYPTGAFVPDGSKSTPVDPRGFLYTPTARPGHRLPHAWLEQGSSRISTHHLLGNQGGWALITDGSDAGRQWIDVVTKLEKQHGLRIKVARVDKGCDFLDVDGQWMETAGVKPSKGGAVLVRPDAYVALRAPEYSAEKVAQLERFFSITQEFRVQ</sequence>
<dbReference type="SUPFAM" id="SSF51905">
    <property type="entry name" value="FAD/NAD(P)-binding domain"/>
    <property type="match status" value="1"/>
</dbReference>
<dbReference type="PRINTS" id="PR00420">
    <property type="entry name" value="RNGMNOXGNASE"/>
</dbReference>
<dbReference type="InterPro" id="IPR002938">
    <property type="entry name" value="FAD-bd"/>
</dbReference>
<dbReference type="PROSITE" id="PS51257">
    <property type="entry name" value="PROKAR_LIPOPROTEIN"/>
    <property type="match status" value="1"/>
</dbReference>
<accession>A0A1L7WYK8</accession>
<proteinExistence type="inferred from homology"/>
<evidence type="ECO:0000259" key="6">
    <source>
        <dbReference type="Pfam" id="PF01494"/>
    </source>
</evidence>
<comment type="similarity">
    <text evidence="2">Belongs to the PheA/TfdB FAD monooxygenase family.</text>
</comment>
<dbReference type="GO" id="GO:0071949">
    <property type="term" value="F:FAD binding"/>
    <property type="evidence" value="ECO:0007669"/>
    <property type="project" value="InterPro"/>
</dbReference>
<dbReference type="InterPro" id="IPR036249">
    <property type="entry name" value="Thioredoxin-like_sf"/>
</dbReference>
<evidence type="ECO:0000313" key="7">
    <source>
        <dbReference type="EMBL" id="CZR57854.1"/>
    </source>
</evidence>
<dbReference type="SUPFAM" id="SSF52833">
    <property type="entry name" value="Thioredoxin-like"/>
    <property type="match status" value="1"/>
</dbReference>
<dbReference type="Gene3D" id="3.40.30.120">
    <property type="match status" value="1"/>
</dbReference>
<keyword evidence="5" id="KW-0560">Oxidoreductase</keyword>
<dbReference type="InterPro" id="IPR036188">
    <property type="entry name" value="FAD/NAD-bd_sf"/>
</dbReference>
<dbReference type="AlphaFoldDB" id="A0A1L7WYK8"/>
<evidence type="ECO:0000256" key="5">
    <source>
        <dbReference type="ARBA" id="ARBA00023002"/>
    </source>
</evidence>
<dbReference type="OrthoDB" id="2690153at2759"/>
<dbReference type="EMBL" id="FJOG01000010">
    <property type="protein sequence ID" value="CZR57854.1"/>
    <property type="molecule type" value="Genomic_DNA"/>
</dbReference>
<gene>
    <name evidence="7" type="ORF">PAC_07743</name>
</gene>
<evidence type="ECO:0000256" key="4">
    <source>
        <dbReference type="ARBA" id="ARBA00022827"/>
    </source>
</evidence>
<dbReference type="Proteomes" id="UP000184330">
    <property type="component" value="Unassembled WGS sequence"/>
</dbReference>
<comment type="cofactor">
    <cofactor evidence="1">
        <name>FAD</name>
        <dbReference type="ChEBI" id="CHEBI:57692"/>
    </cofactor>
</comment>
<protein>
    <recommendedName>
        <fullName evidence="6">FAD-binding domain-containing protein</fullName>
    </recommendedName>
</protein>
<dbReference type="Gene3D" id="3.50.50.60">
    <property type="entry name" value="FAD/NAD(P)-binding domain"/>
    <property type="match status" value="1"/>
</dbReference>
<dbReference type="Gene3D" id="3.30.9.10">
    <property type="entry name" value="D-Amino Acid Oxidase, subunit A, domain 2"/>
    <property type="match status" value="1"/>
</dbReference>
<dbReference type="Pfam" id="PF21274">
    <property type="entry name" value="Rng_hyd_C"/>
    <property type="match status" value="1"/>
</dbReference>
<organism evidence="7 8">
    <name type="scientific">Phialocephala subalpina</name>
    <dbReference type="NCBI Taxonomy" id="576137"/>
    <lineage>
        <taxon>Eukaryota</taxon>
        <taxon>Fungi</taxon>
        <taxon>Dikarya</taxon>
        <taxon>Ascomycota</taxon>
        <taxon>Pezizomycotina</taxon>
        <taxon>Leotiomycetes</taxon>
        <taxon>Helotiales</taxon>
        <taxon>Mollisiaceae</taxon>
        <taxon>Phialocephala</taxon>
        <taxon>Phialocephala fortinii species complex</taxon>
    </lineage>
</organism>
<keyword evidence="8" id="KW-1185">Reference proteome</keyword>
<keyword evidence="4" id="KW-0274">FAD</keyword>
<dbReference type="STRING" id="576137.A0A1L7WYK8"/>
<feature type="domain" description="FAD-binding" evidence="6">
    <location>
        <begin position="6"/>
        <end position="395"/>
    </location>
</feature>
<dbReference type="PANTHER" id="PTHR43004:SF19">
    <property type="entry name" value="BINDING MONOOXYGENASE, PUTATIVE (JCVI)-RELATED"/>
    <property type="match status" value="1"/>
</dbReference>
<name>A0A1L7WYK8_9HELO</name>
<evidence type="ECO:0000256" key="1">
    <source>
        <dbReference type="ARBA" id="ARBA00001974"/>
    </source>
</evidence>
<dbReference type="PANTHER" id="PTHR43004">
    <property type="entry name" value="TRK SYSTEM POTASSIUM UPTAKE PROTEIN"/>
    <property type="match status" value="1"/>
</dbReference>